<keyword evidence="2" id="KW-1185">Reference proteome</keyword>
<sequence length="94" mass="10144">MPRGAGKTAVWREVQKCLCGGKAGRGKAMAQAFFVLTGILLCAVPLRGPQGRLVHKLPLDFPLKKSRIGTAGTWTFQHKTVGLRTGTVKRSSKL</sequence>
<name>A0ABR4ZU05_9FLAO</name>
<dbReference type="EMBL" id="JSYK01000001">
    <property type="protein sequence ID" value="KIA85046.1"/>
    <property type="molecule type" value="Genomic_DNA"/>
</dbReference>
<dbReference type="Proteomes" id="UP000031275">
    <property type="component" value="Unassembled WGS sequence"/>
</dbReference>
<protein>
    <submittedName>
        <fullName evidence="1">Uncharacterized protein</fullName>
    </submittedName>
</protein>
<reference evidence="1 2" key="1">
    <citation type="submission" date="2014-10" db="EMBL/GenBank/DDBJ databases">
        <title>Kaistella solincola genome.</title>
        <authorList>
            <person name="Newman J.D."/>
        </authorList>
    </citation>
    <scope>NUCLEOTIDE SEQUENCE [LARGE SCALE GENOMIC DNA]</scope>
    <source>
        <strain evidence="1 2">DSM 22468</strain>
    </source>
</reference>
<organism evidence="1 2">
    <name type="scientific">Kaistella solincola</name>
    <dbReference type="NCBI Taxonomy" id="510955"/>
    <lineage>
        <taxon>Bacteria</taxon>
        <taxon>Pseudomonadati</taxon>
        <taxon>Bacteroidota</taxon>
        <taxon>Flavobacteriia</taxon>
        <taxon>Flavobacteriales</taxon>
        <taxon>Weeksellaceae</taxon>
        <taxon>Chryseobacterium group</taxon>
        <taxon>Kaistella</taxon>
    </lineage>
</organism>
<evidence type="ECO:0000313" key="1">
    <source>
        <dbReference type="EMBL" id="KIA85046.1"/>
    </source>
</evidence>
<evidence type="ECO:0000313" key="2">
    <source>
        <dbReference type="Proteomes" id="UP000031275"/>
    </source>
</evidence>
<accession>A0ABR4ZU05</accession>
<gene>
    <name evidence="1" type="ORF">OA84_00865</name>
</gene>
<comment type="caution">
    <text evidence="1">The sequence shown here is derived from an EMBL/GenBank/DDBJ whole genome shotgun (WGS) entry which is preliminary data.</text>
</comment>
<proteinExistence type="predicted"/>